<dbReference type="RefSeq" id="WP_320633790.1">
    <property type="nucleotide sequence ID" value="NZ_JAXDZJ010000068.1"/>
</dbReference>
<dbReference type="AlphaFoldDB" id="A0A6L5YA29"/>
<gene>
    <name evidence="2" type="ORF">FYJ74_02270</name>
</gene>
<keyword evidence="1" id="KW-1133">Transmembrane helix</keyword>
<evidence type="ECO:0000313" key="2">
    <source>
        <dbReference type="EMBL" id="MST54878.1"/>
    </source>
</evidence>
<dbReference type="Proteomes" id="UP000473699">
    <property type="component" value="Unassembled WGS sequence"/>
</dbReference>
<protein>
    <submittedName>
        <fullName evidence="2">Pilus assembly protein PilX</fullName>
    </submittedName>
</protein>
<feature type="transmembrane region" description="Helical" evidence="1">
    <location>
        <begin position="117"/>
        <end position="141"/>
    </location>
</feature>
<accession>A0A6L5YA29</accession>
<dbReference type="EMBL" id="VUNH01000002">
    <property type="protein sequence ID" value="MST54878.1"/>
    <property type="molecule type" value="Genomic_DNA"/>
</dbReference>
<evidence type="ECO:0000256" key="1">
    <source>
        <dbReference type="SAM" id="Phobius"/>
    </source>
</evidence>
<feature type="transmembrane region" description="Helical" evidence="1">
    <location>
        <begin position="153"/>
        <end position="173"/>
    </location>
</feature>
<keyword evidence="1" id="KW-0472">Membrane</keyword>
<feature type="transmembrane region" description="Helical" evidence="1">
    <location>
        <begin position="38"/>
        <end position="58"/>
    </location>
</feature>
<proteinExistence type="predicted"/>
<feature type="transmembrane region" description="Helical" evidence="1">
    <location>
        <begin position="78"/>
        <end position="97"/>
    </location>
</feature>
<name>A0A6L5YA29_9BACT</name>
<sequence length="178" mass="19441">MRRLNALVTAALLVLLAWHGMSGSFMLLGVNAGTDKAAAWTAMALAALHGAIGLALTVPTLRASRRGALYLRQNARFWAIRFSGLALILLLCLHVGVFGRVRSGQFVLFEFTTLKMLVQVLLAAALALHALAGLGPLLVSLGVCRYRVWQGDLLLVFSLLLLFFAAALIFYYAEWQWL</sequence>
<organism evidence="2 3">
    <name type="scientific">Pyramidobacter porci</name>
    <dbReference type="NCBI Taxonomy" id="2605789"/>
    <lineage>
        <taxon>Bacteria</taxon>
        <taxon>Thermotogati</taxon>
        <taxon>Synergistota</taxon>
        <taxon>Synergistia</taxon>
        <taxon>Synergistales</taxon>
        <taxon>Dethiosulfovibrionaceae</taxon>
        <taxon>Pyramidobacter</taxon>
    </lineage>
</organism>
<comment type="caution">
    <text evidence="2">The sequence shown here is derived from an EMBL/GenBank/DDBJ whole genome shotgun (WGS) entry which is preliminary data.</text>
</comment>
<keyword evidence="3" id="KW-1185">Reference proteome</keyword>
<keyword evidence="1" id="KW-0812">Transmembrane</keyword>
<reference evidence="2 3" key="1">
    <citation type="submission" date="2019-08" db="EMBL/GenBank/DDBJ databases">
        <title>In-depth cultivation of the pig gut microbiome towards novel bacterial diversity and tailored functional studies.</title>
        <authorList>
            <person name="Wylensek D."/>
            <person name="Hitch T.C.A."/>
            <person name="Clavel T."/>
        </authorList>
    </citation>
    <scope>NUCLEOTIDE SEQUENCE [LARGE SCALE GENOMIC DNA]</scope>
    <source>
        <strain evidence="2 3">SM-530-WT-4B</strain>
    </source>
</reference>
<evidence type="ECO:0000313" key="3">
    <source>
        <dbReference type="Proteomes" id="UP000473699"/>
    </source>
</evidence>